<evidence type="ECO:0000256" key="6">
    <source>
        <dbReference type="SAM" id="SignalP"/>
    </source>
</evidence>
<dbReference type="Pfam" id="PF00924">
    <property type="entry name" value="MS_channel_2nd"/>
    <property type="match status" value="1"/>
</dbReference>
<dbReference type="PANTHER" id="PTHR30566">
    <property type="entry name" value="YNAI-RELATED MECHANOSENSITIVE ION CHANNEL"/>
    <property type="match status" value="1"/>
</dbReference>
<dbReference type="RefSeq" id="WP_140192686.1">
    <property type="nucleotide sequence ID" value="NZ_CP065915.1"/>
</dbReference>
<feature type="transmembrane region" description="Helical" evidence="5">
    <location>
        <begin position="280"/>
        <end position="298"/>
    </location>
</feature>
<keyword evidence="9" id="KW-1185">Reference proteome</keyword>
<comment type="caution">
    <text evidence="8">The sequence shown here is derived from an EMBL/GenBank/DDBJ whole genome shotgun (WGS) entry which is preliminary data.</text>
</comment>
<evidence type="ECO:0000256" key="5">
    <source>
        <dbReference type="SAM" id="Phobius"/>
    </source>
</evidence>
<keyword evidence="6" id="KW-0732">Signal</keyword>
<keyword evidence="2 5" id="KW-0812">Transmembrane</keyword>
<dbReference type="Proteomes" id="UP000314011">
    <property type="component" value="Unassembled WGS sequence"/>
</dbReference>
<evidence type="ECO:0000259" key="7">
    <source>
        <dbReference type="Pfam" id="PF00924"/>
    </source>
</evidence>
<evidence type="ECO:0000313" key="9">
    <source>
        <dbReference type="Proteomes" id="UP000314011"/>
    </source>
</evidence>
<evidence type="ECO:0000256" key="4">
    <source>
        <dbReference type="ARBA" id="ARBA00023136"/>
    </source>
</evidence>
<dbReference type="EMBL" id="VFFF01000001">
    <property type="protein sequence ID" value="TNY32005.1"/>
    <property type="molecule type" value="Genomic_DNA"/>
</dbReference>
<dbReference type="AlphaFoldDB" id="A0A5C5GB19"/>
<evidence type="ECO:0000256" key="2">
    <source>
        <dbReference type="ARBA" id="ARBA00022692"/>
    </source>
</evidence>
<proteinExistence type="predicted"/>
<evidence type="ECO:0000256" key="3">
    <source>
        <dbReference type="ARBA" id="ARBA00022989"/>
    </source>
</evidence>
<dbReference type="Gene3D" id="2.30.30.60">
    <property type="match status" value="1"/>
</dbReference>
<keyword evidence="4 5" id="KW-0472">Membrane</keyword>
<feature type="signal peptide" evidence="6">
    <location>
        <begin position="1"/>
        <end position="23"/>
    </location>
</feature>
<dbReference type="InterPro" id="IPR010920">
    <property type="entry name" value="LSM_dom_sf"/>
</dbReference>
<feature type="transmembrane region" description="Helical" evidence="5">
    <location>
        <begin position="359"/>
        <end position="381"/>
    </location>
</feature>
<dbReference type="SUPFAM" id="SSF50182">
    <property type="entry name" value="Sm-like ribonucleoproteins"/>
    <property type="match status" value="1"/>
</dbReference>
<reference evidence="8 9" key="1">
    <citation type="submission" date="2019-06" db="EMBL/GenBank/DDBJ databases">
        <title>Genome of new Rhodobacteraceae sp. SM1903.</title>
        <authorList>
            <person name="Ren X."/>
        </authorList>
    </citation>
    <scope>NUCLEOTIDE SEQUENCE [LARGE SCALE GENOMIC DNA]</scope>
    <source>
        <strain evidence="8 9">SM1903</strain>
    </source>
</reference>
<feature type="domain" description="Mechanosensitive ion channel MscS" evidence="7">
    <location>
        <begin position="383"/>
        <end position="449"/>
    </location>
</feature>
<evidence type="ECO:0000256" key="1">
    <source>
        <dbReference type="ARBA" id="ARBA00004370"/>
    </source>
</evidence>
<sequence length="554" mass="61392">MAARRFILSFLAICLFLPVAALSQTSDDDGTFYEVEALNPGLGEVPDGIDRETPQSTMESFLFFADNENWEAAAHLLDLTAWPEDEQAELGPKLARELHVVIDRKVVVNWHALPDRPDALNPQAPSESAMAGMPRKSLMIWIIDAGNRPVTINLNRIAVGGENPVWVFGQQSVQNIPQLYDLYGPSKLEQNIPEVLKGEAFWSLRWWEVIILPLAILFSIGVGVMSHRLMSRGMHRTLRDSGSSSFLVAFRAPVILAVVTGVMATLTQNLFVFSGRIDTLISPLVVIGFTVAACWALVNATDVVLDRLIPFDGGQLSTIGDGQERKRALATKIAAVRRAAIVVLVVFGVGLVLQEANLMQTLGFSMVASAGVLTLILAYAARDVLSNIMSSLQIAMNQSARIGDRVVYKDYICAVERINFTYVQLRTWTGKRLVVPVNEFVSETFENWTMQDPFLIREVKLQLAHDADVEVMRKHYNRILDVLQDELGPEEERGVYVTDHDVFSQTVTFLVPCPNPNQAWALSCEVRERLLAAAREVHSESNPIFPQATPAEAA</sequence>
<feature type="transmembrane region" description="Helical" evidence="5">
    <location>
        <begin position="246"/>
        <end position="268"/>
    </location>
</feature>
<feature type="transmembrane region" description="Helical" evidence="5">
    <location>
        <begin position="335"/>
        <end position="353"/>
    </location>
</feature>
<dbReference type="InterPro" id="IPR006685">
    <property type="entry name" value="MscS_channel_2nd"/>
</dbReference>
<name>A0A5C5GB19_9RHOB</name>
<gene>
    <name evidence="8" type="ORF">FHY64_01490</name>
</gene>
<dbReference type="GO" id="GO:0016020">
    <property type="term" value="C:membrane"/>
    <property type="evidence" value="ECO:0007669"/>
    <property type="project" value="UniProtKB-SubCell"/>
</dbReference>
<accession>A0A5C5GB19</accession>
<dbReference type="PANTHER" id="PTHR30566:SF5">
    <property type="entry name" value="MECHANOSENSITIVE ION CHANNEL PROTEIN 1, MITOCHONDRIAL-RELATED"/>
    <property type="match status" value="1"/>
</dbReference>
<dbReference type="GO" id="GO:0008381">
    <property type="term" value="F:mechanosensitive monoatomic ion channel activity"/>
    <property type="evidence" value="ECO:0007669"/>
    <property type="project" value="UniProtKB-ARBA"/>
</dbReference>
<keyword evidence="3 5" id="KW-1133">Transmembrane helix</keyword>
<comment type="subcellular location">
    <subcellularLocation>
        <location evidence="1">Membrane</location>
    </subcellularLocation>
</comment>
<dbReference type="OrthoDB" id="9792218at2"/>
<evidence type="ECO:0000313" key="8">
    <source>
        <dbReference type="EMBL" id="TNY32005.1"/>
    </source>
</evidence>
<protein>
    <submittedName>
        <fullName evidence="8">Mechanosensitive ion channel</fullName>
    </submittedName>
</protein>
<organism evidence="8 9">
    <name type="scientific">Pelagovum pacificum</name>
    <dbReference type="NCBI Taxonomy" id="2588711"/>
    <lineage>
        <taxon>Bacteria</taxon>
        <taxon>Pseudomonadati</taxon>
        <taxon>Pseudomonadota</taxon>
        <taxon>Alphaproteobacteria</taxon>
        <taxon>Rhodobacterales</taxon>
        <taxon>Paracoccaceae</taxon>
        <taxon>Pelagovum</taxon>
    </lineage>
</organism>
<feature type="chain" id="PRO_5022887938" evidence="6">
    <location>
        <begin position="24"/>
        <end position="554"/>
    </location>
</feature>
<feature type="transmembrane region" description="Helical" evidence="5">
    <location>
        <begin position="206"/>
        <end position="225"/>
    </location>
</feature>
<dbReference type="InterPro" id="IPR023408">
    <property type="entry name" value="MscS_beta-dom_sf"/>
</dbReference>
<dbReference type="Gene3D" id="1.10.287.1260">
    <property type="match status" value="1"/>
</dbReference>